<dbReference type="InterPro" id="IPR041013">
    <property type="entry name" value="AOC-like"/>
</dbReference>
<dbReference type="EMBL" id="JBHTMM010000025">
    <property type="protein sequence ID" value="MFD1308325.1"/>
    <property type="molecule type" value="Genomic_DNA"/>
</dbReference>
<evidence type="ECO:0000259" key="2">
    <source>
        <dbReference type="Pfam" id="PF18678"/>
    </source>
</evidence>
<dbReference type="Proteomes" id="UP001597058">
    <property type="component" value="Unassembled WGS sequence"/>
</dbReference>
<dbReference type="RefSeq" id="WP_381328499.1">
    <property type="nucleotide sequence ID" value="NZ_JBHTMM010000025.1"/>
</dbReference>
<gene>
    <name evidence="3" type="ORF">ACFQ5X_20990</name>
</gene>
<evidence type="ECO:0000256" key="1">
    <source>
        <dbReference type="SAM" id="SignalP"/>
    </source>
</evidence>
<evidence type="ECO:0000313" key="3">
    <source>
        <dbReference type="EMBL" id="MFD1308325.1"/>
    </source>
</evidence>
<comment type="caution">
    <text evidence="3">The sequence shown here is derived from an EMBL/GenBank/DDBJ whole genome shotgun (WGS) entry which is preliminary data.</text>
</comment>
<keyword evidence="4" id="KW-1185">Reference proteome</keyword>
<dbReference type="InterPro" id="IPR044859">
    <property type="entry name" value="Allene_oxi_cyc_Dirigent"/>
</dbReference>
<feature type="signal peptide" evidence="1">
    <location>
        <begin position="1"/>
        <end position="32"/>
    </location>
</feature>
<reference evidence="4" key="1">
    <citation type="journal article" date="2019" name="Int. J. Syst. Evol. Microbiol.">
        <title>The Global Catalogue of Microorganisms (GCM) 10K type strain sequencing project: providing services to taxonomists for standard genome sequencing and annotation.</title>
        <authorList>
            <consortium name="The Broad Institute Genomics Platform"/>
            <consortium name="The Broad Institute Genome Sequencing Center for Infectious Disease"/>
            <person name="Wu L."/>
            <person name="Ma J."/>
        </authorList>
    </citation>
    <scope>NUCLEOTIDE SEQUENCE [LARGE SCALE GENOMIC DNA]</scope>
    <source>
        <strain evidence="4">CGMCC 4.7020</strain>
    </source>
</reference>
<sequence length="166" mass="17192">MRKFRFRKLIPAAGVAAGTAAVLVAGAPLASAGTFNGYHSHDHRTEIIHMVAKQTQTASIDVGKKGHSLGDQLVIAEDLHQNGTKVGDHSVVCTYVHTSPDALQCLGTFSLPQGQITGQALLHLPAASAVDVAITGGSGAYSAAGGHVHTVPAGTRERHLTFSVTR</sequence>
<dbReference type="Pfam" id="PF18678">
    <property type="entry name" value="AOC_like"/>
    <property type="match status" value="1"/>
</dbReference>
<proteinExistence type="predicted"/>
<protein>
    <recommendedName>
        <fullName evidence="2">Allene oxide cyclase barrel-like domain-containing protein</fullName>
    </recommendedName>
</protein>
<organism evidence="3 4">
    <name type="scientific">Streptomyces kaempferi</name>
    <dbReference type="NCBI Taxonomy" id="333725"/>
    <lineage>
        <taxon>Bacteria</taxon>
        <taxon>Bacillati</taxon>
        <taxon>Actinomycetota</taxon>
        <taxon>Actinomycetes</taxon>
        <taxon>Kitasatosporales</taxon>
        <taxon>Streptomycetaceae</taxon>
        <taxon>Streptomyces</taxon>
    </lineage>
</organism>
<accession>A0ABW3XG43</accession>
<evidence type="ECO:0000313" key="4">
    <source>
        <dbReference type="Proteomes" id="UP001597058"/>
    </source>
</evidence>
<feature type="chain" id="PRO_5045261261" description="Allene oxide cyclase barrel-like domain-containing protein" evidence="1">
    <location>
        <begin position="33"/>
        <end position="166"/>
    </location>
</feature>
<keyword evidence="1" id="KW-0732">Signal</keyword>
<feature type="domain" description="Allene oxide cyclase barrel-like" evidence="2">
    <location>
        <begin position="56"/>
        <end position="158"/>
    </location>
</feature>
<dbReference type="Gene3D" id="2.40.480.10">
    <property type="entry name" value="Allene oxide cyclase-like"/>
    <property type="match status" value="1"/>
</dbReference>
<name>A0ABW3XG43_9ACTN</name>